<gene>
    <name evidence="3" type="ORF">ILEXP_LOCUS43185</name>
</gene>
<dbReference type="EMBL" id="CAUOFW020006168">
    <property type="protein sequence ID" value="CAK9173461.1"/>
    <property type="molecule type" value="Genomic_DNA"/>
</dbReference>
<accession>A0ABC8TVF1</accession>
<dbReference type="PANTHER" id="PTHR47186">
    <property type="entry name" value="LEUCINE-RICH REPEAT-CONTAINING PROTEIN 57"/>
    <property type="match status" value="1"/>
</dbReference>
<evidence type="ECO:0000259" key="2">
    <source>
        <dbReference type="Pfam" id="PF23598"/>
    </source>
</evidence>
<protein>
    <recommendedName>
        <fullName evidence="2">Disease resistance R13L4/SHOC-2-like LRR domain-containing protein</fullName>
    </recommendedName>
</protein>
<feature type="domain" description="Disease resistance R13L4/SHOC-2-like LRR" evidence="2">
    <location>
        <begin position="1"/>
        <end position="204"/>
    </location>
</feature>
<evidence type="ECO:0000313" key="3">
    <source>
        <dbReference type="EMBL" id="CAK9173461.1"/>
    </source>
</evidence>
<dbReference type="InterPro" id="IPR032675">
    <property type="entry name" value="LRR_dom_sf"/>
</dbReference>
<evidence type="ECO:0000313" key="4">
    <source>
        <dbReference type="Proteomes" id="UP001642360"/>
    </source>
</evidence>
<dbReference type="PANTHER" id="PTHR47186:SF57">
    <property type="entry name" value="OS02G0478300 PROTEIN"/>
    <property type="match status" value="1"/>
</dbReference>
<dbReference type="Pfam" id="PF23598">
    <property type="entry name" value="LRR_14"/>
    <property type="match status" value="1"/>
</dbReference>
<evidence type="ECO:0000256" key="1">
    <source>
        <dbReference type="ARBA" id="ARBA00022737"/>
    </source>
</evidence>
<name>A0ABC8TVF1_9AQUA</name>
<dbReference type="Gene3D" id="3.80.10.10">
    <property type="entry name" value="Ribonuclease Inhibitor"/>
    <property type="match status" value="1"/>
</dbReference>
<keyword evidence="1" id="KW-0677">Repeat</keyword>
<proteinExistence type="predicted"/>
<reference evidence="3 4" key="1">
    <citation type="submission" date="2024-02" db="EMBL/GenBank/DDBJ databases">
        <authorList>
            <person name="Vignale AGUSTIN F."/>
            <person name="Sosa J E."/>
            <person name="Modenutti C."/>
        </authorList>
    </citation>
    <scope>NUCLEOTIDE SEQUENCE [LARGE SCALE GENOMIC DNA]</scope>
</reference>
<comment type="caution">
    <text evidence="3">The sequence shown here is derived from an EMBL/GenBank/DDBJ whole genome shotgun (WGS) entry which is preliminary data.</text>
</comment>
<organism evidence="3 4">
    <name type="scientific">Ilex paraguariensis</name>
    <name type="common">yerba mate</name>
    <dbReference type="NCBI Taxonomy" id="185542"/>
    <lineage>
        <taxon>Eukaryota</taxon>
        <taxon>Viridiplantae</taxon>
        <taxon>Streptophyta</taxon>
        <taxon>Embryophyta</taxon>
        <taxon>Tracheophyta</taxon>
        <taxon>Spermatophyta</taxon>
        <taxon>Magnoliopsida</taxon>
        <taxon>eudicotyledons</taxon>
        <taxon>Gunneridae</taxon>
        <taxon>Pentapetalae</taxon>
        <taxon>asterids</taxon>
        <taxon>campanulids</taxon>
        <taxon>Aquifoliales</taxon>
        <taxon>Aquifoliaceae</taxon>
        <taxon>Ilex</taxon>
    </lineage>
</organism>
<dbReference type="InterPro" id="IPR055414">
    <property type="entry name" value="LRR_R13L4/SHOC2-like"/>
</dbReference>
<dbReference type="AlphaFoldDB" id="A0ABC8TVF1"/>
<dbReference type="Proteomes" id="UP001642360">
    <property type="component" value="Unassembled WGS sequence"/>
</dbReference>
<sequence>MKYLSMRNTQVGAVPKSIGNLWNLETLDLRDTFVTKLPMQIGKLWKRRHLLVYHGKFRRGFQAPTEIGNLSCVQNLGAIQANQSNNKILMGELGKLTQLRTLCIAKLKSENVLTFSSSLENLSKLRSLSIRATKRAEIVGLKSLSHGPTFLQRLYLNGRLEKIPSWISSLHSLVKLCLHWSRLMNDETLECLQDMPNLLELSIFFAFGGERLCFYDWRVYEAQEIGAYRCISIELDECGAGRNASSCTPIYHFMS</sequence>
<dbReference type="SUPFAM" id="SSF52047">
    <property type="entry name" value="RNI-like"/>
    <property type="match status" value="1"/>
</dbReference>
<keyword evidence="4" id="KW-1185">Reference proteome</keyword>